<evidence type="ECO:0000313" key="2">
    <source>
        <dbReference type="Proteomes" id="UP000321776"/>
    </source>
</evidence>
<proteinExistence type="predicted"/>
<accession>A0A5C6VFY0</accession>
<comment type="caution">
    <text evidence="1">The sequence shown here is derived from an EMBL/GenBank/DDBJ whole genome shotgun (WGS) entry which is preliminary data.</text>
</comment>
<name>A0A5C6VFY0_9BURK</name>
<protein>
    <submittedName>
        <fullName evidence="1">Peptide transporter</fullName>
    </submittedName>
</protein>
<dbReference type="AlphaFoldDB" id="A0A5C6VFY0"/>
<dbReference type="Proteomes" id="UP000321776">
    <property type="component" value="Unassembled WGS sequence"/>
</dbReference>
<gene>
    <name evidence="1" type="ORF">FRZ40_23745</name>
</gene>
<evidence type="ECO:0000313" key="1">
    <source>
        <dbReference type="EMBL" id="TXC83416.1"/>
    </source>
</evidence>
<reference evidence="1 2" key="1">
    <citation type="journal article" date="2018" name="Int. J. Syst. Evol. Microbiol.">
        <title>Paraburkholderia azotifigens sp. nov., a nitrogen-fixing bacterium isolated from paddy soil.</title>
        <authorList>
            <person name="Choi G.M."/>
            <person name="Im W.T."/>
        </authorList>
    </citation>
    <scope>NUCLEOTIDE SEQUENCE [LARGE SCALE GENOMIC DNA]</scope>
    <source>
        <strain evidence="1 2">NF 2-5-3</strain>
    </source>
</reference>
<dbReference type="EMBL" id="VOQS01000003">
    <property type="protein sequence ID" value="TXC83416.1"/>
    <property type="molecule type" value="Genomic_DNA"/>
</dbReference>
<sequence>MNRESYRLVFSRMRGIRGGLPAKYAGFSCDLFAGTPIYKPSGFPTARVTAGVQATARF</sequence>
<organism evidence="1 2">
    <name type="scientific">Paraburkholderia azotifigens</name>
    <dbReference type="NCBI Taxonomy" id="2057004"/>
    <lineage>
        <taxon>Bacteria</taxon>
        <taxon>Pseudomonadati</taxon>
        <taxon>Pseudomonadota</taxon>
        <taxon>Betaproteobacteria</taxon>
        <taxon>Burkholderiales</taxon>
        <taxon>Burkholderiaceae</taxon>
        <taxon>Paraburkholderia</taxon>
    </lineage>
</organism>